<protein>
    <submittedName>
        <fullName evidence="1">Uncharacterized protein</fullName>
    </submittedName>
</protein>
<dbReference type="EMBL" id="CM012456">
    <property type="protein sequence ID" value="RVE59080.1"/>
    <property type="molecule type" value="Genomic_DNA"/>
</dbReference>
<name>A0A437C8Q4_ORYJA</name>
<reference evidence="1 2" key="1">
    <citation type="submission" date="2018-11" db="EMBL/GenBank/DDBJ databases">
        <authorList>
            <person name="Lopez-Roques C."/>
            <person name="Donnadieu C."/>
            <person name="Bouchez O."/>
            <person name="Klopp C."/>
            <person name="Cabau C."/>
            <person name="Zahm M."/>
        </authorList>
    </citation>
    <scope>NUCLEOTIDE SEQUENCE [LARGE SCALE GENOMIC DNA]</scope>
    <source>
        <strain evidence="1">RS831</strain>
        <tissue evidence="1">Whole body</tissue>
    </source>
</reference>
<accession>A0A437C8Q4</accession>
<evidence type="ECO:0000313" key="1">
    <source>
        <dbReference type="EMBL" id="RVE59080.1"/>
    </source>
</evidence>
<proteinExistence type="predicted"/>
<reference evidence="1 2" key="2">
    <citation type="submission" date="2019-01" db="EMBL/GenBank/DDBJ databases">
        <title>A chromosome length genome reference of the Java medaka (oryzias javanicus).</title>
        <authorList>
            <person name="Herpin A."/>
            <person name="Takehana Y."/>
            <person name="Naruse K."/>
            <person name="Ansai S."/>
            <person name="Kawaguchi M."/>
        </authorList>
    </citation>
    <scope>NUCLEOTIDE SEQUENCE [LARGE SCALE GENOMIC DNA]</scope>
    <source>
        <strain evidence="1">RS831</strain>
        <tissue evidence="1">Whole body</tissue>
    </source>
</reference>
<evidence type="ECO:0000313" key="2">
    <source>
        <dbReference type="Proteomes" id="UP000283210"/>
    </source>
</evidence>
<organism evidence="1 2">
    <name type="scientific">Oryzias javanicus</name>
    <name type="common">Javanese ricefish</name>
    <name type="synonym">Aplocheilus javanicus</name>
    <dbReference type="NCBI Taxonomy" id="123683"/>
    <lineage>
        <taxon>Eukaryota</taxon>
        <taxon>Metazoa</taxon>
        <taxon>Chordata</taxon>
        <taxon>Craniata</taxon>
        <taxon>Vertebrata</taxon>
        <taxon>Euteleostomi</taxon>
        <taxon>Actinopterygii</taxon>
        <taxon>Neopterygii</taxon>
        <taxon>Teleostei</taxon>
        <taxon>Neoteleostei</taxon>
        <taxon>Acanthomorphata</taxon>
        <taxon>Ovalentaria</taxon>
        <taxon>Atherinomorphae</taxon>
        <taxon>Beloniformes</taxon>
        <taxon>Adrianichthyidae</taxon>
        <taxon>Oryziinae</taxon>
        <taxon>Oryzias</taxon>
    </lineage>
</organism>
<sequence length="74" mass="7750">MELLSFRQTGPVAVAQPAVRSGDGTCRLFGAPEGAAPRWVSGPRRLPASESLKEPRSAAGALLVFGCLSFFFGV</sequence>
<keyword evidence="2" id="KW-1185">Reference proteome</keyword>
<dbReference type="AlphaFoldDB" id="A0A437C8Q4"/>
<dbReference type="Proteomes" id="UP000283210">
    <property type="component" value="Chromosome 20"/>
</dbReference>
<gene>
    <name evidence="1" type="ORF">OJAV_G00200780</name>
</gene>